<dbReference type="PROSITE" id="PS51904">
    <property type="entry name" value="GLYCOSYL_HYDROL_F25_2"/>
    <property type="match status" value="1"/>
</dbReference>
<keyword evidence="5" id="KW-1133">Transmembrane helix</keyword>
<accession>A0ABT6AC09</accession>
<dbReference type="Proteomes" id="UP001221150">
    <property type="component" value="Unassembled WGS sequence"/>
</dbReference>
<dbReference type="SUPFAM" id="SSF51445">
    <property type="entry name" value="(Trans)glycosidases"/>
    <property type="match status" value="1"/>
</dbReference>
<keyword evidence="3" id="KW-0326">Glycosidase</keyword>
<keyword evidence="2" id="KW-0378">Hydrolase</keyword>
<dbReference type="InterPro" id="IPR006311">
    <property type="entry name" value="TAT_signal"/>
</dbReference>
<dbReference type="EMBL" id="JARJBB010000019">
    <property type="protein sequence ID" value="MDF3302191.1"/>
    <property type="molecule type" value="Genomic_DNA"/>
</dbReference>
<evidence type="ECO:0000313" key="6">
    <source>
        <dbReference type="EMBL" id="MDF3302191.1"/>
    </source>
</evidence>
<feature type="transmembrane region" description="Helical" evidence="5">
    <location>
        <begin position="45"/>
        <end position="64"/>
    </location>
</feature>
<dbReference type="PROSITE" id="PS51318">
    <property type="entry name" value="TAT"/>
    <property type="match status" value="1"/>
</dbReference>
<feature type="region of interest" description="Disordered" evidence="4">
    <location>
        <begin position="1"/>
        <end position="41"/>
    </location>
</feature>
<keyword evidence="5" id="KW-0812">Transmembrane</keyword>
<evidence type="ECO:0000256" key="2">
    <source>
        <dbReference type="ARBA" id="ARBA00022801"/>
    </source>
</evidence>
<sequence>MSDTRTPPPALTSLLPNTRTPQLPSTGTPLPPPSRARLPRAARRSLAAVAALAALAAGACVLAAPPAAAEDRPRGNDVSSHQAAVDWPTAQADGAAFVYVKATEATRYRNPYFAGQYEGARAAGLFRGAYHFALPDRSSGAAQAAFFLEHGGAWQPDGRTLPPALDLEDDPYDPRLPCYGLSQEAMVAWIADFSGEVLRITGRRPVIYTTTNWWNTCTGGSSAFAADHALWIARHSAADTGALPPGWTSWTFWQYDDRGSLPGDQNLFNGSPDLLERLARGPVDPAAR</sequence>
<evidence type="ECO:0000256" key="3">
    <source>
        <dbReference type="ARBA" id="ARBA00023295"/>
    </source>
</evidence>
<dbReference type="Gene3D" id="3.20.20.80">
    <property type="entry name" value="Glycosidases"/>
    <property type="match status" value="1"/>
</dbReference>
<gene>
    <name evidence="6" type="ORF">P3H78_26885</name>
</gene>
<dbReference type="SMART" id="SM00641">
    <property type="entry name" value="Glyco_25"/>
    <property type="match status" value="1"/>
</dbReference>
<reference evidence="6 7" key="1">
    <citation type="submission" date="2023-03" db="EMBL/GenBank/DDBJ databases">
        <title>Draft genome sequence of Streptomyces sp. K1PA1 isolated from peat swamp forest in Thailand.</title>
        <authorList>
            <person name="Klaysubun C."/>
            <person name="Duangmal K."/>
        </authorList>
    </citation>
    <scope>NUCLEOTIDE SEQUENCE [LARGE SCALE GENOMIC DNA]</scope>
    <source>
        <strain evidence="6 7">K1PA1</strain>
    </source>
</reference>
<dbReference type="InterPro" id="IPR002053">
    <property type="entry name" value="Glyco_hydro_25"/>
</dbReference>
<name>A0ABT6AC09_9ACTN</name>
<dbReference type="Pfam" id="PF01183">
    <property type="entry name" value="Glyco_hydro_25"/>
    <property type="match status" value="1"/>
</dbReference>
<dbReference type="PANTHER" id="PTHR34135:SF2">
    <property type="entry name" value="LYSOZYME"/>
    <property type="match status" value="1"/>
</dbReference>
<dbReference type="InterPro" id="IPR017853">
    <property type="entry name" value="GH"/>
</dbReference>
<evidence type="ECO:0000313" key="7">
    <source>
        <dbReference type="Proteomes" id="UP001221150"/>
    </source>
</evidence>
<evidence type="ECO:0000256" key="4">
    <source>
        <dbReference type="SAM" id="MobiDB-lite"/>
    </source>
</evidence>
<proteinExistence type="inferred from homology"/>
<feature type="compositionally biased region" description="Pro residues" evidence="4">
    <location>
        <begin position="1"/>
        <end position="10"/>
    </location>
</feature>
<evidence type="ECO:0000256" key="1">
    <source>
        <dbReference type="ARBA" id="ARBA00010646"/>
    </source>
</evidence>
<keyword evidence="5" id="KW-0472">Membrane</keyword>
<comment type="similarity">
    <text evidence="1">Belongs to the glycosyl hydrolase 25 family.</text>
</comment>
<dbReference type="InterPro" id="IPR018077">
    <property type="entry name" value="Glyco_hydro_fam25_subgr"/>
</dbReference>
<dbReference type="PANTHER" id="PTHR34135">
    <property type="entry name" value="LYSOZYME"/>
    <property type="match status" value="1"/>
</dbReference>
<comment type="caution">
    <text evidence="6">The sequence shown here is derived from an EMBL/GenBank/DDBJ whole genome shotgun (WGS) entry which is preliminary data.</text>
</comment>
<dbReference type="RefSeq" id="WP_276111760.1">
    <property type="nucleotide sequence ID" value="NZ_JARJBB010000019.1"/>
</dbReference>
<keyword evidence="7" id="KW-1185">Reference proteome</keyword>
<organism evidence="6 7">
    <name type="scientific">Streptomyces tropicalis</name>
    <dbReference type="NCBI Taxonomy" id="3034234"/>
    <lineage>
        <taxon>Bacteria</taxon>
        <taxon>Bacillati</taxon>
        <taxon>Actinomycetota</taxon>
        <taxon>Actinomycetes</taxon>
        <taxon>Kitasatosporales</taxon>
        <taxon>Streptomycetaceae</taxon>
        <taxon>Streptomyces</taxon>
    </lineage>
</organism>
<evidence type="ECO:0000256" key="5">
    <source>
        <dbReference type="SAM" id="Phobius"/>
    </source>
</evidence>
<protein>
    <submittedName>
        <fullName evidence="6">GH25 family lysozyme</fullName>
    </submittedName>
</protein>